<dbReference type="InterPro" id="IPR002611">
    <property type="entry name" value="IstB_ATP-bd"/>
</dbReference>
<dbReference type="EMBL" id="DYWQ01000098">
    <property type="protein sequence ID" value="HJF45497.1"/>
    <property type="molecule type" value="Genomic_DNA"/>
</dbReference>
<keyword evidence="2" id="KW-0067">ATP-binding</keyword>
<protein>
    <submittedName>
        <fullName evidence="2">ATP-binding protein</fullName>
    </submittedName>
</protein>
<dbReference type="AlphaFoldDB" id="A0A921GEU8"/>
<dbReference type="InterPro" id="IPR028350">
    <property type="entry name" value="DNAC/IstB-like"/>
</dbReference>
<evidence type="ECO:0000313" key="3">
    <source>
        <dbReference type="Proteomes" id="UP000697330"/>
    </source>
</evidence>
<evidence type="ECO:0000313" key="2">
    <source>
        <dbReference type="EMBL" id="HJF45497.1"/>
    </source>
</evidence>
<name>A0A921GEU8_9ACTN</name>
<dbReference type="PANTHER" id="PTHR30050">
    <property type="entry name" value="CHROMOSOMAL REPLICATION INITIATOR PROTEIN DNAA"/>
    <property type="match status" value="1"/>
</dbReference>
<evidence type="ECO:0000259" key="1">
    <source>
        <dbReference type="Pfam" id="PF01695"/>
    </source>
</evidence>
<dbReference type="InterPro" id="IPR027417">
    <property type="entry name" value="P-loop_NTPase"/>
</dbReference>
<organism evidence="2 3">
    <name type="scientific">Thermophilibacter provencensis</name>
    <dbReference type="NCBI Taxonomy" id="1852386"/>
    <lineage>
        <taxon>Bacteria</taxon>
        <taxon>Bacillati</taxon>
        <taxon>Actinomycetota</taxon>
        <taxon>Coriobacteriia</taxon>
        <taxon>Coriobacteriales</taxon>
        <taxon>Atopobiaceae</taxon>
        <taxon>Thermophilibacter</taxon>
    </lineage>
</organism>
<accession>A0A921GEU8</accession>
<feature type="domain" description="IstB-like ATP-binding" evidence="1">
    <location>
        <begin position="26"/>
        <end position="243"/>
    </location>
</feature>
<reference evidence="2" key="1">
    <citation type="journal article" date="2021" name="PeerJ">
        <title>Extensive microbial diversity within the chicken gut microbiome revealed by metagenomics and culture.</title>
        <authorList>
            <person name="Gilroy R."/>
            <person name="Ravi A."/>
            <person name="Getino M."/>
            <person name="Pursley I."/>
            <person name="Horton D.L."/>
            <person name="Alikhan N.F."/>
            <person name="Baker D."/>
            <person name="Gharbi K."/>
            <person name="Hall N."/>
            <person name="Watson M."/>
            <person name="Adriaenssens E.M."/>
            <person name="Foster-Nyarko E."/>
            <person name="Jarju S."/>
            <person name="Secka A."/>
            <person name="Antonio M."/>
            <person name="Oren A."/>
            <person name="Chaudhuri R.R."/>
            <person name="La Ragione R."/>
            <person name="Hildebrand F."/>
            <person name="Pallen M.J."/>
        </authorList>
    </citation>
    <scope>NUCLEOTIDE SEQUENCE</scope>
    <source>
        <strain evidence="2">CHK124-7917</strain>
    </source>
</reference>
<dbReference type="PIRSF" id="PIRSF003073">
    <property type="entry name" value="DNAC_TnpB_IstB"/>
    <property type="match status" value="1"/>
</dbReference>
<reference evidence="2" key="2">
    <citation type="submission" date="2021-09" db="EMBL/GenBank/DDBJ databases">
        <authorList>
            <person name="Gilroy R."/>
        </authorList>
    </citation>
    <scope>NUCLEOTIDE SEQUENCE</scope>
    <source>
        <strain evidence="2">CHK124-7917</strain>
    </source>
</reference>
<keyword evidence="2" id="KW-0547">Nucleotide-binding</keyword>
<sequence>MLSDERLALFTKWRVGAFGRKLREVCEDVSYDDMAFEEKVELCVDAEIEARDGRKIERAVRSARFKIKDACVEDIYYLPDRSLTRDRVARLASCAWVEARESLVVISESGGGKSYVAQALGVSACRRLMSVRYARLNDMFREVNVARTEGRVYDALDRFSGPDLLMLDDFFTTPIENPLNAVDLFEMLEAREGRGSTLIASQLEPDQWYLRINSELCADSILNRVVEHARFLDIKGPNMREYTARLRAGKDEDYWK</sequence>
<dbReference type="RefSeq" id="WP_274959257.1">
    <property type="nucleotide sequence ID" value="NZ_DYWQ01000098.1"/>
</dbReference>
<proteinExistence type="predicted"/>
<gene>
    <name evidence="2" type="ORF">K8U72_06920</name>
</gene>
<dbReference type="GO" id="GO:0005524">
    <property type="term" value="F:ATP binding"/>
    <property type="evidence" value="ECO:0007669"/>
    <property type="project" value="UniProtKB-KW"/>
</dbReference>
<dbReference type="Gene3D" id="3.40.50.300">
    <property type="entry name" value="P-loop containing nucleotide triphosphate hydrolases"/>
    <property type="match status" value="1"/>
</dbReference>
<dbReference type="Proteomes" id="UP000697330">
    <property type="component" value="Unassembled WGS sequence"/>
</dbReference>
<dbReference type="Pfam" id="PF01695">
    <property type="entry name" value="IstB_IS21"/>
    <property type="match status" value="1"/>
</dbReference>
<dbReference type="SUPFAM" id="SSF52540">
    <property type="entry name" value="P-loop containing nucleoside triphosphate hydrolases"/>
    <property type="match status" value="1"/>
</dbReference>
<dbReference type="PANTHER" id="PTHR30050:SF4">
    <property type="entry name" value="ATP-BINDING PROTEIN RV3427C IN INSERTION SEQUENCE-RELATED"/>
    <property type="match status" value="1"/>
</dbReference>
<dbReference type="GO" id="GO:0006260">
    <property type="term" value="P:DNA replication"/>
    <property type="evidence" value="ECO:0007669"/>
    <property type="project" value="TreeGrafter"/>
</dbReference>
<comment type="caution">
    <text evidence="2">The sequence shown here is derived from an EMBL/GenBank/DDBJ whole genome shotgun (WGS) entry which is preliminary data.</text>
</comment>